<evidence type="ECO:0000313" key="2">
    <source>
        <dbReference type="Proteomes" id="UP000248918"/>
    </source>
</evidence>
<name>A0A329BFA3_9BURK</name>
<reference evidence="1 2" key="1">
    <citation type="submission" date="2018-06" db="EMBL/GenBank/DDBJ databases">
        <title>Genomic Encyclopedia of Type Strains, Phase III (KMG-III): the genomes of soil and plant-associated and newly described type strains.</title>
        <authorList>
            <person name="Whitman W."/>
        </authorList>
    </citation>
    <scope>NUCLEOTIDE SEQUENCE [LARGE SCALE GENOMIC DNA]</scope>
    <source>
        <strain evidence="1 2">LMG 23644</strain>
    </source>
</reference>
<evidence type="ECO:0000313" key="1">
    <source>
        <dbReference type="EMBL" id="RAS21496.1"/>
    </source>
</evidence>
<dbReference type="Gene3D" id="2.80.10.50">
    <property type="match status" value="1"/>
</dbReference>
<comment type="caution">
    <text evidence="1">The sequence shown here is derived from an EMBL/GenBank/DDBJ whole genome shotgun (WGS) entry which is preliminary data.</text>
</comment>
<sequence>MGVYIIEYSQNPNFVLGITDQSLGSQVVLKNKSGLAPRLAFWDVNFDSGVITLNASGGTLGVGADTVTPEALAKLKSAADSIRWDFFSSPGFIVPASNHALCLDDKNRVVSDGNPIWLYPVNGSPAQQWRLVPLNNLKAFE</sequence>
<organism evidence="1 2">
    <name type="scientific">Paraburkholderia bryophila</name>
    <dbReference type="NCBI Taxonomy" id="420952"/>
    <lineage>
        <taxon>Bacteria</taxon>
        <taxon>Pseudomonadati</taxon>
        <taxon>Pseudomonadota</taxon>
        <taxon>Betaproteobacteria</taxon>
        <taxon>Burkholderiales</taxon>
        <taxon>Burkholderiaceae</taxon>
        <taxon>Paraburkholderia</taxon>
    </lineage>
</organism>
<dbReference type="PROSITE" id="PS50231">
    <property type="entry name" value="RICIN_B_LECTIN"/>
    <property type="match status" value="1"/>
</dbReference>
<dbReference type="AlphaFoldDB" id="A0A329BFA3"/>
<dbReference type="CDD" id="cd00161">
    <property type="entry name" value="beta-trefoil_Ricin-like"/>
    <property type="match status" value="1"/>
</dbReference>
<dbReference type="Proteomes" id="UP000248918">
    <property type="component" value="Unassembled WGS sequence"/>
</dbReference>
<dbReference type="EMBL" id="QLTK01000028">
    <property type="protein sequence ID" value="RAS21496.1"/>
    <property type="molecule type" value="Genomic_DNA"/>
</dbReference>
<accession>A0A329BFA3</accession>
<proteinExistence type="predicted"/>
<gene>
    <name evidence="1" type="ORF">BX591_12815</name>
</gene>
<dbReference type="InterPro" id="IPR035992">
    <property type="entry name" value="Ricin_B-like_lectins"/>
</dbReference>
<dbReference type="RefSeq" id="WP_111934689.1">
    <property type="nucleotide sequence ID" value="NZ_CADFFP010000030.1"/>
</dbReference>
<dbReference type="OrthoDB" id="9119589at2"/>
<dbReference type="SUPFAM" id="SSF50370">
    <property type="entry name" value="Ricin B-like lectins"/>
    <property type="match status" value="1"/>
</dbReference>
<protein>
    <submittedName>
        <fullName evidence="1">Uncharacterized protein</fullName>
    </submittedName>
</protein>